<dbReference type="EMBL" id="RBON01000154">
    <property type="protein sequence ID" value="RMM68965.1"/>
    <property type="molecule type" value="Genomic_DNA"/>
</dbReference>
<name>A0A3M3G4J4_PSESG</name>
<reference evidence="1 2" key="1">
    <citation type="submission" date="2018-08" db="EMBL/GenBank/DDBJ databases">
        <title>Recombination of ecologically and evolutionarily significant loci maintains genetic cohesion in the Pseudomonas syringae species complex.</title>
        <authorList>
            <person name="Dillon M."/>
            <person name="Thakur S."/>
            <person name="Almeida R.N.D."/>
            <person name="Weir B.S."/>
            <person name="Guttman D.S."/>
        </authorList>
    </citation>
    <scope>NUCLEOTIDE SEQUENCE [LARGE SCALE GENOMIC DNA]</scope>
    <source>
        <strain evidence="1 2">ICMP 4324</strain>
    </source>
</reference>
<gene>
    <name evidence="1" type="ORF">ALQ73_00927</name>
</gene>
<evidence type="ECO:0000313" key="1">
    <source>
        <dbReference type="EMBL" id="RMM68965.1"/>
    </source>
</evidence>
<dbReference type="Proteomes" id="UP000276829">
    <property type="component" value="Unassembled WGS sequence"/>
</dbReference>
<comment type="caution">
    <text evidence="1">The sequence shown here is derived from an EMBL/GenBank/DDBJ whole genome shotgun (WGS) entry which is preliminary data.</text>
</comment>
<sequence length="160" mass="18013">MQDGAGVQILLPSAVRGQSVHFNIISSKRPWGVLPVEKIDSPVQQPFLERGQFKQAGQFGKLDNQAARNAYEDFTFPLMPPEGEDLIWETWIPLEEEATYLELQIWYSDSLIKFSQQDIGYLYQLELNSEGDTKVDGLASAEPGVTLLDRSRALILEIAE</sequence>
<dbReference type="AlphaFoldDB" id="A0A3M3G4J4"/>
<protein>
    <submittedName>
        <fullName evidence="1">Uncharacterized protein</fullName>
    </submittedName>
</protein>
<organism evidence="1 2">
    <name type="scientific">Pseudomonas savastanoi pv. glycinea</name>
    <name type="common">Pseudomonas syringae pv. glycinea</name>
    <dbReference type="NCBI Taxonomy" id="318"/>
    <lineage>
        <taxon>Bacteria</taxon>
        <taxon>Pseudomonadati</taxon>
        <taxon>Pseudomonadota</taxon>
        <taxon>Gammaproteobacteria</taxon>
        <taxon>Pseudomonadales</taxon>
        <taxon>Pseudomonadaceae</taxon>
        <taxon>Pseudomonas</taxon>
    </lineage>
</organism>
<accession>A0A3M3G4J4</accession>
<proteinExistence type="predicted"/>
<evidence type="ECO:0000313" key="2">
    <source>
        <dbReference type="Proteomes" id="UP000276829"/>
    </source>
</evidence>